<comment type="subcellular location">
    <subcellularLocation>
        <location evidence="1">Membrane</location>
    </subcellularLocation>
</comment>
<dbReference type="SUPFAM" id="SSF81321">
    <property type="entry name" value="Family A G protein-coupled receptor-like"/>
    <property type="match status" value="1"/>
</dbReference>
<evidence type="ECO:0000313" key="7">
    <source>
        <dbReference type="Proteomes" id="UP000887566"/>
    </source>
</evidence>
<evidence type="ECO:0000256" key="2">
    <source>
        <dbReference type="ARBA" id="ARBA00022692"/>
    </source>
</evidence>
<name>A0A914UJS4_9BILA</name>
<keyword evidence="7" id="KW-1185">Reference proteome</keyword>
<evidence type="ECO:0000259" key="6">
    <source>
        <dbReference type="PROSITE" id="PS50262"/>
    </source>
</evidence>
<keyword evidence="2 5" id="KW-0812">Transmembrane</keyword>
<dbReference type="InterPro" id="IPR017452">
    <property type="entry name" value="GPCR_Rhodpsn_7TM"/>
</dbReference>
<feature type="transmembrane region" description="Helical" evidence="5">
    <location>
        <begin position="67"/>
        <end position="86"/>
    </location>
</feature>
<dbReference type="WBParaSite" id="PSAMB.scaffold10399size4105.g33264.t1">
    <property type="protein sequence ID" value="PSAMB.scaffold10399size4105.g33264.t1"/>
    <property type="gene ID" value="PSAMB.scaffold10399size4105.g33264"/>
</dbReference>
<dbReference type="GO" id="GO:0004930">
    <property type="term" value="F:G protein-coupled receptor activity"/>
    <property type="evidence" value="ECO:0007669"/>
    <property type="project" value="InterPro"/>
</dbReference>
<feature type="domain" description="G-protein coupled receptors family 1 profile" evidence="6">
    <location>
        <begin position="46"/>
        <end position="158"/>
    </location>
</feature>
<evidence type="ECO:0000313" key="8">
    <source>
        <dbReference type="WBParaSite" id="PSAMB.scaffold10399size4105.g33264.t1"/>
    </source>
</evidence>
<dbReference type="Pfam" id="PF10316">
    <property type="entry name" value="7TM_GPCR_Srbc"/>
    <property type="match status" value="1"/>
</dbReference>
<sequence length="158" mass="17930">MSFAEGLAEADAFPDTFNGTITDSDDTHLTVKYSVYVGLGVLASFACCLPVAAILRHRHLRMKKEYIIVMALTFADFIEAFATTWAGSYRMIGLRNGWAHDSVPIIHCAQFPPVLLWRWSQTSTSFMLLVVSLDRYFAVADPLRYFQYRVSRQKPPLQ</sequence>
<dbReference type="PROSITE" id="PS50262">
    <property type="entry name" value="G_PROTEIN_RECEP_F1_2"/>
    <property type="match status" value="1"/>
</dbReference>
<dbReference type="AlphaFoldDB" id="A0A914UJS4"/>
<reference evidence="8" key="1">
    <citation type="submission" date="2022-11" db="UniProtKB">
        <authorList>
            <consortium name="WormBaseParasite"/>
        </authorList>
    </citation>
    <scope>IDENTIFICATION</scope>
</reference>
<dbReference type="InterPro" id="IPR019420">
    <property type="entry name" value="7TM_GPCR_serpentine_rcpt_Srbc"/>
</dbReference>
<evidence type="ECO:0000256" key="4">
    <source>
        <dbReference type="ARBA" id="ARBA00023136"/>
    </source>
</evidence>
<dbReference type="GO" id="GO:0016020">
    <property type="term" value="C:membrane"/>
    <property type="evidence" value="ECO:0007669"/>
    <property type="project" value="UniProtKB-SubCell"/>
</dbReference>
<proteinExistence type="predicted"/>
<evidence type="ECO:0000256" key="3">
    <source>
        <dbReference type="ARBA" id="ARBA00022989"/>
    </source>
</evidence>
<dbReference type="Gene3D" id="1.20.1070.10">
    <property type="entry name" value="Rhodopsin 7-helix transmembrane proteins"/>
    <property type="match status" value="1"/>
</dbReference>
<accession>A0A914UJS4</accession>
<dbReference type="PROSITE" id="PS00237">
    <property type="entry name" value="G_PROTEIN_RECEP_F1_1"/>
    <property type="match status" value="1"/>
</dbReference>
<organism evidence="7 8">
    <name type="scientific">Plectus sambesii</name>
    <dbReference type="NCBI Taxonomy" id="2011161"/>
    <lineage>
        <taxon>Eukaryota</taxon>
        <taxon>Metazoa</taxon>
        <taxon>Ecdysozoa</taxon>
        <taxon>Nematoda</taxon>
        <taxon>Chromadorea</taxon>
        <taxon>Plectida</taxon>
        <taxon>Plectina</taxon>
        <taxon>Plectoidea</taxon>
        <taxon>Plectidae</taxon>
        <taxon>Plectus</taxon>
    </lineage>
</organism>
<evidence type="ECO:0000256" key="1">
    <source>
        <dbReference type="ARBA" id="ARBA00004370"/>
    </source>
</evidence>
<protein>
    <submittedName>
        <fullName evidence="8">G-protein coupled receptors family 1 profile domain-containing protein</fullName>
    </submittedName>
</protein>
<evidence type="ECO:0000256" key="5">
    <source>
        <dbReference type="SAM" id="Phobius"/>
    </source>
</evidence>
<keyword evidence="3 5" id="KW-1133">Transmembrane helix</keyword>
<dbReference type="Proteomes" id="UP000887566">
    <property type="component" value="Unplaced"/>
</dbReference>
<feature type="transmembrane region" description="Helical" evidence="5">
    <location>
        <begin position="33"/>
        <end position="55"/>
    </location>
</feature>
<keyword evidence="4 5" id="KW-0472">Membrane</keyword>
<dbReference type="InterPro" id="IPR000276">
    <property type="entry name" value="GPCR_Rhodpsn"/>
</dbReference>